<dbReference type="GO" id="GO:0003995">
    <property type="term" value="F:acyl-CoA dehydrogenase activity"/>
    <property type="evidence" value="ECO:0007669"/>
    <property type="project" value="InterPro"/>
</dbReference>
<proteinExistence type="inferred from homology"/>
<dbReference type="Pfam" id="PF00441">
    <property type="entry name" value="Acyl-CoA_dh_1"/>
    <property type="match status" value="1"/>
</dbReference>
<sequence>MSTDSAHDPDAASPADEGVSFAETALKLGGKSDDEARRTGVIDTADDQVEALFAPQYQTVRSPAHRAVWDRGVPVDEFRTPKTETPPEVRKVMDASLAIVRRHKAAGTLFDGEGKVSDEVFGELGVAGYWGLLVDREYGGAGAPFSSFAAFLGEMATIDGTVAGLASIHGCIGAVDPVNAFGDTAQKQKFLPGLASGERLSAFALTEPCAGSDLTALRTTAVLDGDDYVVNGEKLFISNITPGRTIGLVCLVEGKPSVLIAELPAEENEHFQLKKYGLYALSHLHNRGIVFNNFRVPKESLLRPARGDGLTIAYHGLNLGRVSLCANAAGTMRQLLAGMLPWGEFRVTYSEPIAHRELVQRRIGEMAGLIVGADALVGWCAGLLDRGYRGEMECIIAKIYGSEALKHASIELYMKTHGGRSFLHGHTFGDNVHDYLAPCIYEGEGEMLGMAFFKSLVKDHGKTYFEPIGKALAAAGIKKPNPMNPAHAMVLSRVAAPYLKWQIARRLVWNAAPELPKMPDALRRHANYACDHLQDMALEISGVMQKFQLSLADRQCKMSELSTRCQDLITMLAVTTHAAAQPDERVRTAAEVLCSGLKRRLTGKRPSNRYFKQVTALGAEIAEAAAAGEAPFPGLEQIDPAPILMKY</sequence>
<comment type="caution">
    <text evidence="11">The sequence shown here is derived from an EMBL/GenBank/DDBJ whole genome shotgun (WGS) entry which is preliminary data.</text>
</comment>
<dbReference type="GO" id="GO:0050660">
    <property type="term" value="F:flavin adenine dinucleotide binding"/>
    <property type="evidence" value="ECO:0007669"/>
    <property type="project" value="InterPro"/>
</dbReference>
<evidence type="ECO:0000259" key="10">
    <source>
        <dbReference type="Pfam" id="PF02771"/>
    </source>
</evidence>
<reference evidence="11 12" key="1">
    <citation type="submission" date="2019-02" db="EMBL/GenBank/DDBJ databases">
        <title>Deep-cultivation of Planctomycetes and their phenomic and genomic characterization uncovers novel biology.</title>
        <authorList>
            <person name="Wiegand S."/>
            <person name="Jogler M."/>
            <person name="Boedeker C."/>
            <person name="Pinto D."/>
            <person name="Vollmers J."/>
            <person name="Rivas-Marin E."/>
            <person name="Kohn T."/>
            <person name="Peeters S.H."/>
            <person name="Heuer A."/>
            <person name="Rast P."/>
            <person name="Oberbeckmann S."/>
            <person name="Bunk B."/>
            <person name="Jeske O."/>
            <person name="Meyerdierks A."/>
            <person name="Storesund J.E."/>
            <person name="Kallscheuer N."/>
            <person name="Luecker S."/>
            <person name="Lage O.M."/>
            <person name="Pohl T."/>
            <person name="Merkel B.J."/>
            <person name="Hornburger P."/>
            <person name="Mueller R.-W."/>
            <person name="Bruemmer F."/>
            <person name="Labrenz M."/>
            <person name="Spormann A.M."/>
            <person name="Op Den Camp H."/>
            <person name="Overmann J."/>
            <person name="Amann R."/>
            <person name="Jetten M.S.M."/>
            <person name="Mascher T."/>
            <person name="Medema M.H."/>
            <person name="Devos D.P."/>
            <person name="Kaster A.-K."/>
            <person name="Ovreas L."/>
            <person name="Rohde M."/>
            <person name="Galperin M.Y."/>
            <person name="Jogler C."/>
        </authorList>
    </citation>
    <scope>NUCLEOTIDE SEQUENCE [LARGE SCALE GENOMIC DNA]</scope>
    <source>
        <strain evidence="11 12">Mal64</strain>
    </source>
</reference>
<feature type="domain" description="Acyl-CoA dehydrogenase/oxidase N-terminal" evidence="10">
    <location>
        <begin position="111"/>
        <end position="198"/>
    </location>
</feature>
<evidence type="ECO:0000256" key="3">
    <source>
        <dbReference type="ARBA" id="ARBA00022630"/>
    </source>
</evidence>
<organism evidence="11 12">
    <name type="scientific">Pseudobythopirellula maris</name>
    <dbReference type="NCBI Taxonomy" id="2527991"/>
    <lineage>
        <taxon>Bacteria</taxon>
        <taxon>Pseudomonadati</taxon>
        <taxon>Planctomycetota</taxon>
        <taxon>Planctomycetia</taxon>
        <taxon>Pirellulales</taxon>
        <taxon>Lacipirellulaceae</taxon>
        <taxon>Pseudobythopirellula</taxon>
    </lineage>
</organism>
<dbReference type="PANTHER" id="PTHR43884:SF25">
    <property type="entry name" value="ACYL-COA DEHYDROGENASE YDBM-RELATED"/>
    <property type="match status" value="1"/>
</dbReference>
<evidence type="ECO:0000313" key="11">
    <source>
        <dbReference type="EMBL" id="TWT88657.1"/>
    </source>
</evidence>
<evidence type="ECO:0000256" key="5">
    <source>
        <dbReference type="ARBA" id="ARBA00023002"/>
    </source>
</evidence>
<dbReference type="AlphaFoldDB" id="A0A5C5ZP14"/>
<feature type="domain" description="Acyl-CoA dehydrogenase/oxidase C-terminal" evidence="8">
    <location>
        <begin position="307"/>
        <end position="449"/>
    </location>
</feature>
<dbReference type="RefSeq" id="WP_146399898.1">
    <property type="nucleotide sequence ID" value="NZ_SJPQ01000002.1"/>
</dbReference>
<dbReference type="InterPro" id="IPR046373">
    <property type="entry name" value="Acyl-CoA_Oxase/DH_mid-dom_sf"/>
</dbReference>
<dbReference type="SUPFAM" id="SSF47203">
    <property type="entry name" value="Acyl-CoA dehydrogenase C-terminal domain-like"/>
    <property type="match status" value="1"/>
</dbReference>
<evidence type="ECO:0000256" key="1">
    <source>
        <dbReference type="ARBA" id="ARBA00001974"/>
    </source>
</evidence>
<comment type="similarity">
    <text evidence="2 6">Belongs to the acyl-CoA dehydrogenase family.</text>
</comment>
<feature type="domain" description="Acyl-CoA oxidase/dehydrogenase middle" evidence="9">
    <location>
        <begin position="202"/>
        <end position="251"/>
    </location>
</feature>
<dbReference type="InterPro" id="IPR009075">
    <property type="entry name" value="AcylCo_DH/oxidase_C"/>
</dbReference>
<comment type="cofactor">
    <cofactor evidence="1 6">
        <name>FAD</name>
        <dbReference type="ChEBI" id="CHEBI:57692"/>
    </cofactor>
</comment>
<dbReference type="Gene3D" id="2.40.110.10">
    <property type="entry name" value="Butyryl-CoA Dehydrogenase, subunit A, domain 2"/>
    <property type="match status" value="1"/>
</dbReference>
<accession>A0A5C5ZP14</accession>
<feature type="region of interest" description="Disordered" evidence="7">
    <location>
        <begin position="1"/>
        <end position="37"/>
    </location>
</feature>
<name>A0A5C5ZP14_9BACT</name>
<dbReference type="SUPFAM" id="SSF56645">
    <property type="entry name" value="Acyl-CoA dehydrogenase NM domain-like"/>
    <property type="match status" value="1"/>
</dbReference>
<dbReference type="InterPro" id="IPR013786">
    <property type="entry name" value="AcylCoA_DH/ox_N"/>
</dbReference>
<dbReference type="PANTHER" id="PTHR43884">
    <property type="entry name" value="ACYL-COA DEHYDROGENASE"/>
    <property type="match status" value="1"/>
</dbReference>
<dbReference type="PROSITE" id="PS00072">
    <property type="entry name" value="ACYL_COA_DH_1"/>
    <property type="match status" value="1"/>
</dbReference>
<dbReference type="Gene3D" id="1.20.140.10">
    <property type="entry name" value="Butyryl-CoA Dehydrogenase, subunit A, domain 3"/>
    <property type="match status" value="1"/>
</dbReference>
<gene>
    <name evidence="11" type="primary">mmgC</name>
    <name evidence="11" type="ORF">Mal64_21440</name>
</gene>
<keyword evidence="5 6" id="KW-0560">Oxidoreductase</keyword>
<dbReference type="Pfam" id="PF02771">
    <property type="entry name" value="Acyl-CoA_dh_N"/>
    <property type="match status" value="1"/>
</dbReference>
<dbReference type="InterPro" id="IPR037069">
    <property type="entry name" value="AcylCoA_DH/ox_N_sf"/>
</dbReference>
<dbReference type="Pfam" id="PF02770">
    <property type="entry name" value="Acyl-CoA_dh_M"/>
    <property type="match status" value="1"/>
</dbReference>
<evidence type="ECO:0000313" key="12">
    <source>
        <dbReference type="Proteomes" id="UP000315440"/>
    </source>
</evidence>
<keyword evidence="4 6" id="KW-0274">FAD</keyword>
<dbReference type="OrthoDB" id="9802447at2"/>
<dbReference type="InterPro" id="IPR006091">
    <property type="entry name" value="Acyl-CoA_Oxase/DH_mid-dom"/>
</dbReference>
<dbReference type="InterPro" id="IPR006089">
    <property type="entry name" value="Acyl-CoA_DH_CS"/>
</dbReference>
<dbReference type="Proteomes" id="UP000315440">
    <property type="component" value="Unassembled WGS sequence"/>
</dbReference>
<evidence type="ECO:0000256" key="6">
    <source>
        <dbReference type="RuleBase" id="RU362125"/>
    </source>
</evidence>
<dbReference type="InterPro" id="IPR009100">
    <property type="entry name" value="AcylCoA_DH/oxidase_NM_dom_sf"/>
</dbReference>
<dbReference type="EMBL" id="SJPQ01000002">
    <property type="protein sequence ID" value="TWT88657.1"/>
    <property type="molecule type" value="Genomic_DNA"/>
</dbReference>
<evidence type="ECO:0000259" key="8">
    <source>
        <dbReference type="Pfam" id="PF00441"/>
    </source>
</evidence>
<keyword evidence="12" id="KW-1185">Reference proteome</keyword>
<evidence type="ECO:0000256" key="4">
    <source>
        <dbReference type="ARBA" id="ARBA00022827"/>
    </source>
</evidence>
<dbReference type="CDD" id="cd00567">
    <property type="entry name" value="ACAD"/>
    <property type="match status" value="1"/>
</dbReference>
<evidence type="ECO:0000256" key="7">
    <source>
        <dbReference type="SAM" id="MobiDB-lite"/>
    </source>
</evidence>
<dbReference type="Gene3D" id="1.10.540.10">
    <property type="entry name" value="Acyl-CoA dehydrogenase/oxidase, N-terminal domain"/>
    <property type="match status" value="1"/>
</dbReference>
<keyword evidence="3 6" id="KW-0285">Flavoprotein</keyword>
<dbReference type="EC" id="1.3.99.-" evidence="11"/>
<dbReference type="InterPro" id="IPR036250">
    <property type="entry name" value="AcylCo_DH-like_C"/>
</dbReference>
<feature type="compositionally biased region" description="Basic and acidic residues" evidence="7">
    <location>
        <begin position="1"/>
        <end position="10"/>
    </location>
</feature>
<protein>
    <submittedName>
        <fullName evidence="11">Acyl-CoA dehydrogenase</fullName>
        <ecNumber evidence="11">1.3.99.-</ecNumber>
    </submittedName>
</protein>
<evidence type="ECO:0000256" key="2">
    <source>
        <dbReference type="ARBA" id="ARBA00009347"/>
    </source>
</evidence>
<evidence type="ECO:0000259" key="9">
    <source>
        <dbReference type="Pfam" id="PF02770"/>
    </source>
</evidence>